<dbReference type="GO" id="GO:0046496">
    <property type="term" value="P:nicotinamide nucleotide metabolic process"/>
    <property type="evidence" value="ECO:0007669"/>
    <property type="project" value="UniProtKB-UniRule"/>
</dbReference>
<feature type="binding site" evidence="18">
    <location>
        <begin position="61"/>
        <end position="65"/>
    </location>
    <ligand>
        <name>(6S)-NADPHX</name>
        <dbReference type="ChEBI" id="CHEBI:64076"/>
    </ligand>
</feature>
<feature type="binding site" evidence="17">
    <location>
        <position position="253"/>
    </location>
    <ligand>
        <name>(6S)-NADPHX</name>
        <dbReference type="ChEBI" id="CHEBI:64076"/>
    </ligand>
</feature>
<dbReference type="HAMAP" id="MF_01965">
    <property type="entry name" value="NADHX_dehydratase"/>
    <property type="match status" value="1"/>
</dbReference>
<dbReference type="Pfam" id="PF03853">
    <property type="entry name" value="YjeF_N"/>
    <property type="match status" value="1"/>
</dbReference>
<feature type="binding site" evidence="18">
    <location>
        <position position="62"/>
    </location>
    <ligand>
        <name>K(+)</name>
        <dbReference type="ChEBI" id="CHEBI:29103"/>
    </ligand>
</feature>
<evidence type="ECO:0000256" key="2">
    <source>
        <dbReference type="ARBA" id="ARBA00000909"/>
    </source>
</evidence>
<evidence type="ECO:0000256" key="5">
    <source>
        <dbReference type="ARBA" id="ARBA00022723"/>
    </source>
</evidence>
<evidence type="ECO:0000256" key="15">
    <source>
        <dbReference type="ARBA" id="ARBA00048238"/>
    </source>
</evidence>
<keyword evidence="13" id="KW-0511">Multifunctional enzyme</keyword>
<comment type="function">
    <text evidence="14 19">Bifunctional enzyme that catalyzes the epimerization of the S- and R-forms of NAD(P)HX and the dehydration of the S-form of NAD(P)HX at the expense of ADP, which is converted to AMP. This allows the repair of both epimers of NAD(P)HX, a damaged form of NAD(P)H that is a result of enzymatic or heat-dependent hydration.</text>
</comment>
<gene>
    <name evidence="17" type="primary">nnrD</name>
    <name evidence="18" type="synonym">nnrE</name>
    <name evidence="22" type="ORF">KDK95_03310</name>
</gene>
<dbReference type="InterPro" id="IPR029056">
    <property type="entry name" value="Ribokinase-like"/>
</dbReference>
<evidence type="ECO:0000256" key="19">
    <source>
        <dbReference type="PIRNR" id="PIRNR017184"/>
    </source>
</evidence>
<keyword evidence="6 17" id="KW-0547">Nucleotide-binding</keyword>
<dbReference type="Gene3D" id="3.40.1190.20">
    <property type="match status" value="1"/>
</dbReference>
<comment type="catalytic activity">
    <reaction evidence="16 17 19">
        <text>(6S)-NADPHX + ADP = AMP + phosphate + NADPH + H(+)</text>
        <dbReference type="Rhea" id="RHEA:32235"/>
        <dbReference type="ChEBI" id="CHEBI:15378"/>
        <dbReference type="ChEBI" id="CHEBI:43474"/>
        <dbReference type="ChEBI" id="CHEBI:57783"/>
        <dbReference type="ChEBI" id="CHEBI:64076"/>
        <dbReference type="ChEBI" id="CHEBI:456215"/>
        <dbReference type="ChEBI" id="CHEBI:456216"/>
        <dbReference type="EC" id="4.2.1.136"/>
    </reaction>
</comment>
<comment type="similarity">
    <text evidence="17">Belongs to the NnrD/CARKD family.</text>
</comment>
<accession>A0A941E7P1</accession>
<keyword evidence="8 17" id="KW-0521">NADP</keyword>
<dbReference type="NCBIfam" id="TIGR00197">
    <property type="entry name" value="yjeF_nterm"/>
    <property type="match status" value="1"/>
</dbReference>
<dbReference type="GO" id="GO:0110051">
    <property type="term" value="P:metabolite repair"/>
    <property type="evidence" value="ECO:0007669"/>
    <property type="project" value="TreeGrafter"/>
</dbReference>
<comment type="caution">
    <text evidence="22">The sequence shown here is derived from an EMBL/GenBank/DDBJ whole genome shotgun (WGS) entry which is preliminary data.</text>
</comment>
<dbReference type="GO" id="GO:0052855">
    <property type="term" value="F:ADP-dependent NAD(P)H-hydrate dehydratase activity"/>
    <property type="evidence" value="ECO:0007669"/>
    <property type="project" value="UniProtKB-UniRule"/>
</dbReference>
<feature type="binding site" evidence="18">
    <location>
        <position position="156"/>
    </location>
    <ligand>
        <name>K(+)</name>
        <dbReference type="ChEBI" id="CHEBI:29103"/>
    </ligand>
</feature>
<evidence type="ECO:0000256" key="6">
    <source>
        <dbReference type="ARBA" id="ARBA00022741"/>
    </source>
</evidence>
<evidence type="ECO:0000313" key="23">
    <source>
        <dbReference type="Proteomes" id="UP000676325"/>
    </source>
</evidence>
<keyword evidence="12 17" id="KW-0456">Lyase</keyword>
<dbReference type="EMBL" id="JAGSOH010000005">
    <property type="protein sequence ID" value="MBR7825322.1"/>
    <property type="molecule type" value="Genomic_DNA"/>
</dbReference>
<feature type="binding site" evidence="17">
    <location>
        <position position="346"/>
    </location>
    <ligand>
        <name>(6S)-NADPHX</name>
        <dbReference type="ChEBI" id="CHEBI:64076"/>
    </ligand>
</feature>
<dbReference type="InterPro" id="IPR017953">
    <property type="entry name" value="Carbohydrate_kinase_pred_CS"/>
</dbReference>
<dbReference type="GO" id="GO:0005524">
    <property type="term" value="F:ATP binding"/>
    <property type="evidence" value="ECO:0007669"/>
    <property type="project" value="UniProtKB-UniRule"/>
</dbReference>
<comment type="catalytic activity">
    <reaction evidence="15 17 19">
        <text>(6S)-NADHX + ADP = AMP + phosphate + NADH + H(+)</text>
        <dbReference type="Rhea" id="RHEA:32223"/>
        <dbReference type="ChEBI" id="CHEBI:15378"/>
        <dbReference type="ChEBI" id="CHEBI:43474"/>
        <dbReference type="ChEBI" id="CHEBI:57945"/>
        <dbReference type="ChEBI" id="CHEBI:64074"/>
        <dbReference type="ChEBI" id="CHEBI:456215"/>
        <dbReference type="ChEBI" id="CHEBI:456216"/>
        <dbReference type="EC" id="4.2.1.136"/>
    </reaction>
</comment>
<comment type="function">
    <text evidence="17">Catalyzes the dehydration of the S-form of NAD(P)HX at the expense of ADP, which is converted to AMP. Together with NAD(P)HX epimerase, which catalyzes the epimerization of the S- and R-forms, the enzyme allows the repair of both epimers of NAD(P)HX, a damaged form of NAD(P)H that is a result of enzymatic or heat-dependent hydration.</text>
</comment>
<dbReference type="Proteomes" id="UP000676325">
    <property type="component" value="Unassembled WGS sequence"/>
</dbReference>
<evidence type="ECO:0000256" key="10">
    <source>
        <dbReference type="ARBA" id="ARBA00023027"/>
    </source>
</evidence>
<dbReference type="InterPro" id="IPR000631">
    <property type="entry name" value="CARKD"/>
</dbReference>
<dbReference type="GO" id="GO:0046872">
    <property type="term" value="F:metal ion binding"/>
    <property type="evidence" value="ECO:0007669"/>
    <property type="project" value="UniProtKB-UniRule"/>
</dbReference>
<dbReference type="Gene3D" id="3.40.50.10260">
    <property type="entry name" value="YjeF N-terminal domain"/>
    <property type="match status" value="1"/>
</dbReference>
<name>A0A941E7P1_9ACTN</name>
<comment type="cofactor">
    <cofactor evidence="17">
        <name>Mg(2+)</name>
        <dbReference type="ChEBI" id="CHEBI:18420"/>
    </cofactor>
</comment>
<dbReference type="PROSITE" id="PS01049">
    <property type="entry name" value="YJEF_C_1"/>
    <property type="match status" value="1"/>
</dbReference>
<keyword evidence="7 17" id="KW-0067">ATP-binding</keyword>
<dbReference type="Pfam" id="PF01256">
    <property type="entry name" value="Carb_kinase"/>
    <property type="match status" value="1"/>
</dbReference>
<dbReference type="PROSITE" id="PS51383">
    <property type="entry name" value="YJEF_C_3"/>
    <property type="match status" value="1"/>
</dbReference>
<comment type="similarity">
    <text evidence="18">Belongs to the NnrE/AIBP family.</text>
</comment>
<dbReference type="PIRSF" id="PIRSF017184">
    <property type="entry name" value="Nnr"/>
    <property type="match status" value="1"/>
</dbReference>
<keyword evidence="10 17" id="KW-0520">NAD</keyword>
<dbReference type="NCBIfam" id="TIGR00196">
    <property type="entry name" value="yjeF_cterm"/>
    <property type="match status" value="1"/>
</dbReference>
<comment type="catalytic activity">
    <reaction evidence="2 18 19">
        <text>(6R)-NADPHX = (6S)-NADPHX</text>
        <dbReference type="Rhea" id="RHEA:32227"/>
        <dbReference type="ChEBI" id="CHEBI:64076"/>
        <dbReference type="ChEBI" id="CHEBI:64077"/>
        <dbReference type="EC" id="5.1.99.6"/>
    </reaction>
</comment>
<comment type="cofactor">
    <cofactor evidence="18 19">
        <name>K(+)</name>
        <dbReference type="ChEBI" id="CHEBI:29103"/>
    </cofactor>
    <text evidence="18 19">Binds 1 potassium ion per subunit.</text>
</comment>
<dbReference type="EC" id="5.1.99.6" evidence="19"/>
<evidence type="ECO:0000259" key="20">
    <source>
        <dbReference type="PROSITE" id="PS51383"/>
    </source>
</evidence>
<reference evidence="22" key="1">
    <citation type="submission" date="2021-04" db="EMBL/GenBank/DDBJ databases">
        <title>Genome based classification of Actinospica acidithermotolerans sp. nov., an actinobacterium isolated from an Indonesian hot spring.</title>
        <authorList>
            <person name="Kusuma A.B."/>
            <person name="Putra K.E."/>
            <person name="Nafisah S."/>
            <person name="Loh J."/>
            <person name="Nouioui I."/>
            <person name="Goodfellow M."/>
        </authorList>
    </citation>
    <scope>NUCLEOTIDE SEQUENCE</scope>
    <source>
        <strain evidence="22">MGRD01-02</strain>
    </source>
</reference>
<feature type="binding site" evidence="17">
    <location>
        <position position="299"/>
    </location>
    <ligand>
        <name>(6S)-NADPHX</name>
        <dbReference type="ChEBI" id="CHEBI:64076"/>
    </ligand>
</feature>
<evidence type="ECO:0000256" key="8">
    <source>
        <dbReference type="ARBA" id="ARBA00022857"/>
    </source>
</evidence>
<dbReference type="EC" id="4.2.1.136" evidence="19"/>
<evidence type="ECO:0000256" key="3">
    <source>
        <dbReference type="ARBA" id="ARBA00006001"/>
    </source>
</evidence>
<comment type="subunit">
    <text evidence="17">Homotetramer.</text>
</comment>
<sequence>MRYAHAVADVRAAERELMARLPEGALMQRAAFGLATVAADMLRDAGSVYGSRVALLVGVGDNGGDALYAGALLAGRGVAVHALLADPDRAHEGGLSALRDAGGRIVADAAVLDQADLVVDGLLGIGGRGGLRGEFARLAEAAHESGAPILAVDLPSGIEADTGEVSGPAVRADVTVTFGTHKPGLFVDPGASHAGIVEFVDIGLEFPPSVEPVLENLQVQDVRALLPAPGRSSHKYSRGVVGLAVGSERYPGAALLAVGAALRSGVGAVRYSGPVDVVSSYPEVIAGGGKVQAWVVGSGLGRDDEAVRRLLNVLATDVPVVVDADGLRLLPRKAFERSAPTIITPHAGEAAALLDVTAEQIEGQRLEYVRRLAQSYDATVVLKGPLTLIAGPQTSRVRVNTHAGPVLATAGSGDVLAGIIGGLLAGGLSPYDAASAGAYLHGATGLLAARSGPVAAGDLVASLPLAWHNIQE</sequence>
<dbReference type="RefSeq" id="WP_212516481.1">
    <property type="nucleotide sequence ID" value="NZ_JAGSOH010000005.1"/>
</dbReference>
<dbReference type="PANTHER" id="PTHR12592">
    <property type="entry name" value="ATP-DEPENDENT (S)-NAD(P)H-HYDRATE DEHYDRATASE FAMILY MEMBER"/>
    <property type="match status" value="1"/>
</dbReference>
<dbReference type="GO" id="GO:0052856">
    <property type="term" value="F:NAD(P)HX epimerase activity"/>
    <property type="evidence" value="ECO:0007669"/>
    <property type="project" value="UniProtKB-UniRule"/>
</dbReference>
<dbReference type="AlphaFoldDB" id="A0A941E7P1"/>
<evidence type="ECO:0000256" key="16">
    <source>
        <dbReference type="ARBA" id="ARBA00049209"/>
    </source>
</evidence>
<feature type="binding site" evidence="18">
    <location>
        <begin position="124"/>
        <end position="130"/>
    </location>
    <ligand>
        <name>(6S)-NADPHX</name>
        <dbReference type="ChEBI" id="CHEBI:64076"/>
    </ligand>
</feature>
<comment type="similarity">
    <text evidence="4 19">In the C-terminal section; belongs to the NnrD/CARKD family.</text>
</comment>
<dbReference type="PROSITE" id="PS51385">
    <property type="entry name" value="YJEF_N"/>
    <property type="match status" value="1"/>
</dbReference>
<dbReference type="PANTHER" id="PTHR12592:SF0">
    <property type="entry name" value="ATP-DEPENDENT (S)-NAD(P)H-HYDRATE DEHYDRATASE"/>
    <property type="match status" value="1"/>
</dbReference>
<protein>
    <recommendedName>
        <fullName evidence="19">Bifunctional NAD(P)H-hydrate repair enzyme</fullName>
    </recommendedName>
    <alternativeName>
        <fullName evidence="19">Nicotinamide nucleotide repair protein</fullName>
    </alternativeName>
    <domain>
        <recommendedName>
            <fullName evidence="19">ADP-dependent (S)-NAD(P)H-hydrate dehydratase</fullName>
            <ecNumber evidence="19">4.2.1.136</ecNumber>
        </recommendedName>
        <alternativeName>
            <fullName evidence="19">ADP-dependent NAD(P)HX dehydratase</fullName>
        </alternativeName>
    </domain>
    <domain>
        <recommendedName>
            <fullName evidence="19">NAD(P)H-hydrate epimerase</fullName>
            <ecNumber evidence="19">5.1.99.6</ecNumber>
        </recommendedName>
    </domain>
</protein>
<evidence type="ECO:0000256" key="11">
    <source>
        <dbReference type="ARBA" id="ARBA00023235"/>
    </source>
</evidence>
<evidence type="ECO:0000256" key="1">
    <source>
        <dbReference type="ARBA" id="ARBA00000013"/>
    </source>
</evidence>
<dbReference type="CDD" id="cd01171">
    <property type="entry name" value="YXKO-related"/>
    <property type="match status" value="1"/>
</dbReference>
<proteinExistence type="inferred from homology"/>
<evidence type="ECO:0000256" key="7">
    <source>
        <dbReference type="ARBA" id="ARBA00022840"/>
    </source>
</evidence>
<dbReference type="PROSITE" id="PS01050">
    <property type="entry name" value="YJEF_C_2"/>
    <property type="match status" value="1"/>
</dbReference>
<dbReference type="InterPro" id="IPR036652">
    <property type="entry name" value="YjeF_N_dom_sf"/>
</dbReference>
<keyword evidence="23" id="KW-1185">Reference proteome</keyword>
<dbReference type="InterPro" id="IPR004443">
    <property type="entry name" value="YjeF_N_dom"/>
</dbReference>
<dbReference type="SUPFAM" id="SSF53613">
    <property type="entry name" value="Ribokinase-like"/>
    <property type="match status" value="1"/>
</dbReference>
<comment type="similarity">
    <text evidence="3 19">In the N-terminal section; belongs to the NnrE/AIBP family.</text>
</comment>
<comment type="caution">
    <text evidence="18">Lacks conserved residue(s) required for the propagation of feature annotation.</text>
</comment>
<feature type="binding site" evidence="18">
    <location>
        <position position="120"/>
    </location>
    <ligand>
        <name>K(+)</name>
        <dbReference type="ChEBI" id="CHEBI:29103"/>
    </ligand>
</feature>
<comment type="function">
    <text evidence="18">Catalyzes the epimerization of the S- and R-forms of NAD(P)HX, a damaged form of NAD(P)H that is a result of enzymatic or heat-dependent hydration. This is a prerequisite for the S-specific NAD(P)H-hydrate dehydratase to allow the repair of both epimers of NAD(P)HX.</text>
</comment>
<evidence type="ECO:0000256" key="18">
    <source>
        <dbReference type="HAMAP-Rule" id="MF_01966"/>
    </source>
</evidence>
<keyword evidence="9 18" id="KW-0630">Potassium</keyword>
<evidence type="ECO:0000256" key="9">
    <source>
        <dbReference type="ARBA" id="ARBA00022958"/>
    </source>
</evidence>
<evidence type="ECO:0000256" key="17">
    <source>
        <dbReference type="HAMAP-Rule" id="MF_01965"/>
    </source>
</evidence>
<dbReference type="SUPFAM" id="SSF64153">
    <property type="entry name" value="YjeF N-terminal domain-like"/>
    <property type="match status" value="1"/>
</dbReference>
<organism evidence="22 23">
    <name type="scientific">Actinospica acidithermotolerans</name>
    <dbReference type="NCBI Taxonomy" id="2828514"/>
    <lineage>
        <taxon>Bacteria</taxon>
        <taxon>Bacillati</taxon>
        <taxon>Actinomycetota</taxon>
        <taxon>Actinomycetes</taxon>
        <taxon>Catenulisporales</taxon>
        <taxon>Actinospicaceae</taxon>
        <taxon>Actinospica</taxon>
    </lineage>
</organism>
<dbReference type="HAMAP" id="MF_01966">
    <property type="entry name" value="NADHX_epimerase"/>
    <property type="match status" value="1"/>
</dbReference>
<feature type="binding site" evidence="17">
    <location>
        <position position="414"/>
    </location>
    <ligand>
        <name>(6S)-NADPHX</name>
        <dbReference type="ChEBI" id="CHEBI:64076"/>
    </ligand>
</feature>
<evidence type="ECO:0000256" key="13">
    <source>
        <dbReference type="ARBA" id="ARBA00023268"/>
    </source>
</evidence>
<keyword evidence="11 18" id="KW-0413">Isomerase</keyword>
<feature type="binding site" evidence="17">
    <location>
        <position position="413"/>
    </location>
    <ligand>
        <name>AMP</name>
        <dbReference type="ChEBI" id="CHEBI:456215"/>
    </ligand>
</feature>
<dbReference type="InterPro" id="IPR030677">
    <property type="entry name" value="Nnr"/>
</dbReference>
<feature type="binding site" evidence="17">
    <location>
        <begin position="383"/>
        <end position="387"/>
    </location>
    <ligand>
        <name>AMP</name>
        <dbReference type="ChEBI" id="CHEBI:456215"/>
    </ligand>
</feature>
<comment type="catalytic activity">
    <reaction evidence="1 18 19">
        <text>(6R)-NADHX = (6S)-NADHX</text>
        <dbReference type="Rhea" id="RHEA:32215"/>
        <dbReference type="ChEBI" id="CHEBI:64074"/>
        <dbReference type="ChEBI" id="CHEBI:64075"/>
        <dbReference type="EC" id="5.1.99.6"/>
    </reaction>
</comment>
<evidence type="ECO:0000256" key="4">
    <source>
        <dbReference type="ARBA" id="ARBA00009524"/>
    </source>
</evidence>
<evidence type="ECO:0000259" key="21">
    <source>
        <dbReference type="PROSITE" id="PS51385"/>
    </source>
</evidence>
<feature type="domain" description="YjeF C-terminal" evidence="20">
    <location>
        <begin position="218"/>
        <end position="470"/>
    </location>
</feature>
<keyword evidence="5 18" id="KW-0479">Metal-binding</keyword>
<evidence type="ECO:0000256" key="14">
    <source>
        <dbReference type="ARBA" id="ARBA00025153"/>
    </source>
</evidence>
<evidence type="ECO:0000313" key="22">
    <source>
        <dbReference type="EMBL" id="MBR7825322.1"/>
    </source>
</evidence>
<feature type="domain" description="YjeF N-terminal" evidence="21">
    <location>
        <begin position="10"/>
        <end position="210"/>
    </location>
</feature>
<evidence type="ECO:0000256" key="12">
    <source>
        <dbReference type="ARBA" id="ARBA00023239"/>
    </source>
</evidence>
<feature type="binding site" evidence="18">
    <location>
        <position position="153"/>
    </location>
    <ligand>
        <name>(6S)-NADPHX</name>
        <dbReference type="ChEBI" id="CHEBI:64076"/>
    </ligand>
</feature>